<protein>
    <submittedName>
        <fullName evidence="1">Uncharacterized protein</fullName>
    </submittedName>
</protein>
<dbReference type="EMBL" id="GBEZ01024252">
    <property type="protein sequence ID" value="JAC62716.1"/>
    <property type="molecule type" value="Transcribed_RNA"/>
</dbReference>
<accession>A0A061QWP0</accession>
<organism evidence="1">
    <name type="scientific">Tetraselmis sp. GSL018</name>
    <dbReference type="NCBI Taxonomy" id="582737"/>
    <lineage>
        <taxon>Eukaryota</taxon>
        <taxon>Viridiplantae</taxon>
        <taxon>Chlorophyta</taxon>
        <taxon>core chlorophytes</taxon>
        <taxon>Chlorodendrophyceae</taxon>
        <taxon>Chlorodendrales</taxon>
        <taxon>Chlorodendraceae</taxon>
        <taxon>Tetraselmis</taxon>
    </lineage>
</organism>
<proteinExistence type="predicted"/>
<sequence>HRNHVLHAVLEAPRLEPNLLDASVHAPRHLLEALLAQNEAADLFDDSGQQLVERLVVPIAVVVVELVEALLDVLHHAHDAAQVVLQERVPAGLQGLVVQGPLQELAQLRRAGRVSFEELLDGCMVRIPLHPEPLRVVSNALHDAFVLLDCLQVLLERLLELLPQQEVFP</sequence>
<feature type="non-terminal residue" evidence="1">
    <location>
        <position position="1"/>
    </location>
</feature>
<reference evidence="1" key="1">
    <citation type="submission" date="2014-05" db="EMBL/GenBank/DDBJ databases">
        <title>The transcriptome of the halophilic microalga Tetraselmis sp. GSL018 isolated from the Great Salt Lake, Utah.</title>
        <authorList>
            <person name="Jinkerson R.E."/>
            <person name="D'Adamo S."/>
            <person name="Posewitz M.C."/>
        </authorList>
    </citation>
    <scope>NUCLEOTIDE SEQUENCE</scope>
    <source>
        <strain evidence="1">GSL018</strain>
    </source>
</reference>
<dbReference type="AlphaFoldDB" id="A0A061QWP0"/>
<gene>
    <name evidence="1" type="ORF">TSPGSL018_22521</name>
</gene>
<evidence type="ECO:0000313" key="1">
    <source>
        <dbReference type="EMBL" id="JAC62716.1"/>
    </source>
</evidence>
<name>A0A061QWP0_9CHLO</name>
<feature type="non-terminal residue" evidence="1">
    <location>
        <position position="169"/>
    </location>
</feature>